<organism evidence="1 2">
    <name type="scientific">Cinara cedri</name>
    <dbReference type="NCBI Taxonomy" id="506608"/>
    <lineage>
        <taxon>Eukaryota</taxon>
        <taxon>Metazoa</taxon>
        <taxon>Ecdysozoa</taxon>
        <taxon>Arthropoda</taxon>
        <taxon>Hexapoda</taxon>
        <taxon>Insecta</taxon>
        <taxon>Pterygota</taxon>
        <taxon>Neoptera</taxon>
        <taxon>Paraneoptera</taxon>
        <taxon>Hemiptera</taxon>
        <taxon>Sternorrhyncha</taxon>
        <taxon>Aphidomorpha</taxon>
        <taxon>Aphidoidea</taxon>
        <taxon>Aphididae</taxon>
        <taxon>Lachninae</taxon>
        <taxon>Cinara</taxon>
    </lineage>
</organism>
<sequence length="78" mass="9171">MLSNDEQWEITHVSWEHLKNEDNQQDVHSSNTKTTNKTHLQVTLFSLSLLDIHNQKSNCSNGPVTMRLMKRLVKRNNR</sequence>
<proteinExistence type="predicted"/>
<dbReference type="EMBL" id="CABPRJ010002419">
    <property type="protein sequence ID" value="VVC45888.1"/>
    <property type="molecule type" value="Genomic_DNA"/>
</dbReference>
<evidence type="ECO:0000313" key="1">
    <source>
        <dbReference type="EMBL" id="VVC45888.1"/>
    </source>
</evidence>
<protein>
    <submittedName>
        <fullName evidence="1">Uncharacterized protein</fullName>
    </submittedName>
</protein>
<gene>
    <name evidence="1" type="ORF">CINCED_3A005152</name>
</gene>
<reference evidence="1 2" key="1">
    <citation type="submission" date="2019-08" db="EMBL/GenBank/DDBJ databases">
        <authorList>
            <person name="Alioto T."/>
            <person name="Alioto T."/>
            <person name="Gomez Garrido J."/>
        </authorList>
    </citation>
    <scope>NUCLEOTIDE SEQUENCE [LARGE SCALE GENOMIC DNA]</scope>
</reference>
<accession>A0A5E4NLQ1</accession>
<name>A0A5E4NLQ1_9HEMI</name>
<dbReference type="AlphaFoldDB" id="A0A5E4NLQ1"/>
<evidence type="ECO:0000313" key="2">
    <source>
        <dbReference type="Proteomes" id="UP000325440"/>
    </source>
</evidence>
<keyword evidence="2" id="KW-1185">Reference proteome</keyword>
<dbReference type="Proteomes" id="UP000325440">
    <property type="component" value="Unassembled WGS sequence"/>
</dbReference>